<dbReference type="InterPro" id="IPR009003">
    <property type="entry name" value="Peptidase_S1_PA"/>
</dbReference>
<dbReference type="AlphaFoldDB" id="A0A674K3B0"/>
<sequence>MMCGAFHVIVRLPVAGAKIVVFINLQDKISDIYHRIIGGSDAQEGEWPWQVSLHFVGVAYCGASVISREWLLSAAHCFQGNRLSDPRTWTAHLGMRTQGNAKFASAVRRIIVHEYYNSRNYDYDVALLQLSMPWPDTMKHVIQPICIPPLSHKTHSGEKCWITGWGQRQEASELLLSFTHRAKLSSVVSPLTRVTLYWLTPRLNLTSRMLCAGGDSGGPLSCRSNGDGKWFLTGIVSWGYGCGRPNFPGVYTRVSKFSPWIHRYVPLVFGRFGSHGSSCISLQECKNKNQANKQPKEMNPAFLVTCESFPCSSHFSNITW</sequence>
<dbReference type="CDD" id="cd00190">
    <property type="entry name" value="Tryp_SPc"/>
    <property type="match status" value="1"/>
</dbReference>
<dbReference type="FunFam" id="2.40.10.10:FF:000003">
    <property type="entry name" value="Transmembrane serine protease 3"/>
    <property type="match status" value="1"/>
</dbReference>
<dbReference type="Gene3D" id="2.40.10.10">
    <property type="entry name" value="Trypsin-like serine proteases"/>
    <property type="match status" value="1"/>
</dbReference>
<feature type="signal peptide" evidence="5">
    <location>
        <begin position="1"/>
        <end position="17"/>
    </location>
</feature>
<dbReference type="PROSITE" id="PS50240">
    <property type="entry name" value="TRYPSIN_DOM"/>
    <property type="match status" value="1"/>
</dbReference>
<keyword evidence="4" id="KW-1015">Disulfide bond</keyword>
<dbReference type="InterPro" id="IPR001254">
    <property type="entry name" value="Trypsin_dom"/>
</dbReference>
<dbReference type="Ensembl" id="ENSTMTT00000028382.1">
    <property type="protein sequence ID" value="ENSTMTP00000027398.1"/>
    <property type="gene ID" value="ENSTMTG00000019983.1"/>
</dbReference>
<dbReference type="GO" id="GO:0006508">
    <property type="term" value="P:proteolysis"/>
    <property type="evidence" value="ECO:0007669"/>
    <property type="project" value="UniProtKB-KW"/>
</dbReference>
<evidence type="ECO:0000256" key="3">
    <source>
        <dbReference type="ARBA" id="ARBA00022825"/>
    </source>
</evidence>
<keyword evidence="1" id="KW-0645">Protease</keyword>
<keyword evidence="2" id="KW-0378">Hydrolase</keyword>
<name>A0A674K3B0_9SAUR</name>
<reference evidence="7" key="2">
    <citation type="submission" date="2025-09" db="UniProtKB">
        <authorList>
            <consortium name="Ensembl"/>
        </authorList>
    </citation>
    <scope>IDENTIFICATION</scope>
</reference>
<dbReference type="Pfam" id="PF00089">
    <property type="entry name" value="Trypsin"/>
    <property type="match status" value="1"/>
</dbReference>
<dbReference type="InterPro" id="IPR043504">
    <property type="entry name" value="Peptidase_S1_PA_chymotrypsin"/>
</dbReference>
<keyword evidence="8" id="KW-1185">Reference proteome</keyword>
<dbReference type="GeneTree" id="ENSGT00940000160085"/>
<dbReference type="Proteomes" id="UP000472274">
    <property type="component" value="Unplaced"/>
</dbReference>
<dbReference type="InterPro" id="IPR018114">
    <property type="entry name" value="TRYPSIN_HIS"/>
</dbReference>
<dbReference type="GO" id="GO:0004252">
    <property type="term" value="F:serine-type endopeptidase activity"/>
    <property type="evidence" value="ECO:0007669"/>
    <property type="project" value="InterPro"/>
</dbReference>
<proteinExistence type="predicted"/>
<evidence type="ECO:0000256" key="1">
    <source>
        <dbReference type="ARBA" id="ARBA00022670"/>
    </source>
</evidence>
<keyword evidence="5" id="KW-0732">Signal</keyword>
<protein>
    <recommendedName>
        <fullName evidence="6">Peptidase S1 domain-containing protein</fullName>
    </recommendedName>
</protein>
<feature type="domain" description="Peptidase S1" evidence="6">
    <location>
        <begin position="36"/>
        <end position="266"/>
    </location>
</feature>
<reference evidence="7" key="1">
    <citation type="submission" date="2025-08" db="UniProtKB">
        <authorList>
            <consortium name="Ensembl"/>
        </authorList>
    </citation>
    <scope>IDENTIFICATION</scope>
</reference>
<dbReference type="InParanoid" id="A0A674K3B0"/>
<dbReference type="PANTHER" id="PTHR24252:SF12">
    <property type="entry name" value="TRANSMEMBRANE SERINE PROTEASE 7"/>
    <property type="match status" value="1"/>
</dbReference>
<keyword evidence="3" id="KW-0720">Serine protease</keyword>
<dbReference type="PANTHER" id="PTHR24252">
    <property type="entry name" value="ACROSIN-RELATED"/>
    <property type="match status" value="1"/>
</dbReference>
<dbReference type="PRINTS" id="PR00722">
    <property type="entry name" value="CHYMOTRYPSIN"/>
</dbReference>
<evidence type="ECO:0000256" key="4">
    <source>
        <dbReference type="ARBA" id="ARBA00023157"/>
    </source>
</evidence>
<evidence type="ECO:0000256" key="5">
    <source>
        <dbReference type="SAM" id="SignalP"/>
    </source>
</evidence>
<evidence type="ECO:0000313" key="8">
    <source>
        <dbReference type="Proteomes" id="UP000472274"/>
    </source>
</evidence>
<organism evidence="7 8">
    <name type="scientific">Terrapene triunguis</name>
    <name type="common">Three-toed box turtle</name>
    <dbReference type="NCBI Taxonomy" id="2587831"/>
    <lineage>
        <taxon>Eukaryota</taxon>
        <taxon>Metazoa</taxon>
        <taxon>Chordata</taxon>
        <taxon>Craniata</taxon>
        <taxon>Vertebrata</taxon>
        <taxon>Euteleostomi</taxon>
        <taxon>Archelosauria</taxon>
        <taxon>Testudinata</taxon>
        <taxon>Testudines</taxon>
        <taxon>Cryptodira</taxon>
        <taxon>Durocryptodira</taxon>
        <taxon>Testudinoidea</taxon>
        <taxon>Emydidae</taxon>
        <taxon>Terrapene</taxon>
    </lineage>
</organism>
<dbReference type="SUPFAM" id="SSF50494">
    <property type="entry name" value="Trypsin-like serine proteases"/>
    <property type="match status" value="1"/>
</dbReference>
<evidence type="ECO:0000313" key="7">
    <source>
        <dbReference type="Ensembl" id="ENSTMTP00000027398.1"/>
    </source>
</evidence>
<accession>A0A674K3B0</accession>
<evidence type="ECO:0000256" key="2">
    <source>
        <dbReference type="ARBA" id="ARBA00022801"/>
    </source>
</evidence>
<evidence type="ECO:0000259" key="6">
    <source>
        <dbReference type="PROSITE" id="PS50240"/>
    </source>
</evidence>
<dbReference type="InterPro" id="IPR001314">
    <property type="entry name" value="Peptidase_S1A"/>
</dbReference>
<dbReference type="PROSITE" id="PS00134">
    <property type="entry name" value="TRYPSIN_HIS"/>
    <property type="match status" value="1"/>
</dbReference>
<feature type="chain" id="PRO_5025411942" description="Peptidase S1 domain-containing protein" evidence="5">
    <location>
        <begin position="18"/>
        <end position="320"/>
    </location>
</feature>
<dbReference type="SMART" id="SM00020">
    <property type="entry name" value="Tryp_SPc"/>
    <property type="match status" value="1"/>
</dbReference>